<name>A0A0G4G9F4_9ALVE</name>
<sequence length="689" mass="75631">MRVLALAAFENGHASLFCWLISTFQLPPLSPHFHRRKALLQYSDRDLERNLERVLAKSPSGRPDGRNPKEIPSLVVIARCLEGNPDTLPEAPVSSRVRGASRESWVEYFCSAAAGGHVKSLEWLSQKLTEEQEGLTSQNLQSHLITRSLCYSAPTFQAAAATGSVDTLFWLRRKITEQPTSLHPPPDSATTLVGAPVPLPTITPIEMLDFWGGPSSPIISAVTRRWFHWNLKTIAPSVVHTGRVDALRLILQQEPMRAIGVQHEISGVSLSSLKMQLLQHAADEGQLGVVQFFCEEYGLEQLLPAVSDEGGAGGVGGGGQHQSRVREGFSFARVRDKRVLDYLFSSRAATLLFSRPDAQYAPRTFWSDGTNTGPEQGVSRGRDLAIDAATVFLAGNVEALRAMEVHAVSRYGETIHKALNERFFCSRWLTQCVHTLVSCILCSLTNWERLFQNPRDCWDSARDMFKLLLYPLSRLSSVPSVGGNEWVSDAGRRVYSIWEESVERDKTCLREIYDLWVEGGRVELFGAVSGQPAPFEGGNALEGGGGQGQGAGVVNAFTIPVPPNLLESALHHLGRLVHEHGQADLFNIYADLCVGAGVWELAVRVAERTAGKRVQPQASPPGYKGVKLHSPSAQDVGAQPLAGVQRATTESLGRTPSSSSSSFVLIDTMFDRFRCAFGLQPVQQPFFWM</sequence>
<gene>
    <name evidence="1" type="ORF">Cvel_20871</name>
</gene>
<dbReference type="EMBL" id="CDMZ01001008">
    <property type="protein sequence ID" value="CEM25566.1"/>
    <property type="molecule type" value="Genomic_DNA"/>
</dbReference>
<reference evidence="1" key="1">
    <citation type="submission" date="2014-11" db="EMBL/GenBank/DDBJ databases">
        <authorList>
            <person name="Otto D Thomas"/>
            <person name="Naeem Raeece"/>
        </authorList>
    </citation>
    <scope>NUCLEOTIDE SEQUENCE</scope>
</reference>
<dbReference type="VEuPathDB" id="CryptoDB:Cvel_20871"/>
<proteinExistence type="predicted"/>
<protein>
    <submittedName>
        <fullName evidence="1">Uncharacterized protein</fullName>
    </submittedName>
</protein>
<evidence type="ECO:0000313" key="1">
    <source>
        <dbReference type="EMBL" id="CEM25566.1"/>
    </source>
</evidence>
<accession>A0A0G4G9F4</accession>
<organism evidence="1">
    <name type="scientific">Chromera velia CCMP2878</name>
    <dbReference type="NCBI Taxonomy" id="1169474"/>
    <lineage>
        <taxon>Eukaryota</taxon>
        <taxon>Sar</taxon>
        <taxon>Alveolata</taxon>
        <taxon>Colpodellida</taxon>
        <taxon>Chromeraceae</taxon>
        <taxon>Chromera</taxon>
    </lineage>
</organism>
<dbReference type="AlphaFoldDB" id="A0A0G4G9F4"/>